<dbReference type="Proteomes" id="UP000034774">
    <property type="component" value="Unassembled WGS sequence"/>
</dbReference>
<gene>
    <name evidence="1" type="ORF">UT17_C0002G0211</name>
</gene>
<organism evidence="1 2">
    <name type="scientific">Candidatus Woesebacteria bacterium GW2011_GWB1_39_10</name>
    <dbReference type="NCBI Taxonomy" id="1618572"/>
    <lineage>
        <taxon>Bacteria</taxon>
        <taxon>Candidatus Woeseibacteriota</taxon>
    </lineage>
</organism>
<dbReference type="InterPro" id="IPR009241">
    <property type="entry name" value="HigB-like"/>
</dbReference>
<reference evidence="1 2" key="1">
    <citation type="journal article" date="2015" name="Nature">
        <title>rRNA introns, odd ribosomes, and small enigmatic genomes across a large radiation of phyla.</title>
        <authorList>
            <person name="Brown C.T."/>
            <person name="Hug L.A."/>
            <person name="Thomas B.C."/>
            <person name="Sharon I."/>
            <person name="Castelle C.J."/>
            <person name="Singh A."/>
            <person name="Wilkins M.J."/>
            <person name="Williams K.H."/>
            <person name="Banfield J.F."/>
        </authorList>
    </citation>
    <scope>NUCLEOTIDE SEQUENCE [LARGE SCALE GENOMIC DNA]</scope>
</reference>
<dbReference type="Pfam" id="PF05973">
    <property type="entry name" value="Gp49"/>
    <property type="match status" value="1"/>
</dbReference>
<comment type="caution">
    <text evidence="1">The sequence shown here is derived from an EMBL/GenBank/DDBJ whole genome shotgun (WGS) entry which is preliminary data.</text>
</comment>
<proteinExistence type="predicted"/>
<evidence type="ECO:0000313" key="2">
    <source>
        <dbReference type="Proteomes" id="UP000034774"/>
    </source>
</evidence>
<dbReference type="AlphaFoldDB" id="A0A0G0LKU1"/>
<evidence type="ECO:0008006" key="3">
    <source>
        <dbReference type="Google" id="ProtNLM"/>
    </source>
</evidence>
<sequence length="113" mass="13147">MYKIVYYTSPSGKSPIKEFINRSEARLRRKIVRQIDYLEEFGLTVQNRYLRKLSGTPLWESRILGGDNTRIISVAVIEKTVVVLHIFKKKSNKTPPGDIKISLQRYKGLTKYT</sequence>
<accession>A0A0G0LKU1</accession>
<evidence type="ECO:0000313" key="1">
    <source>
        <dbReference type="EMBL" id="KKQ92548.1"/>
    </source>
</evidence>
<protein>
    <recommendedName>
        <fullName evidence="3">Phage-related protein</fullName>
    </recommendedName>
</protein>
<name>A0A0G0LKU1_9BACT</name>
<dbReference type="STRING" id="1618572.UT17_C0002G0211"/>
<dbReference type="EMBL" id="LBVU01000002">
    <property type="protein sequence ID" value="KKQ92548.1"/>
    <property type="molecule type" value="Genomic_DNA"/>
</dbReference>